<dbReference type="PROSITE" id="PS01124">
    <property type="entry name" value="HTH_ARAC_FAMILY_2"/>
    <property type="match status" value="1"/>
</dbReference>
<reference evidence="5 6" key="1">
    <citation type="journal article" date="2019" name="PLoS Negl. Trop. Dis.">
        <title>Revisiting the worldwide diversity of Leptospira species in the environment.</title>
        <authorList>
            <person name="Vincent A.T."/>
            <person name="Schiettekatte O."/>
            <person name="Bourhy P."/>
            <person name="Veyrier F.J."/>
            <person name="Picardeau M."/>
        </authorList>
    </citation>
    <scope>NUCLEOTIDE SEQUENCE [LARGE SCALE GENOMIC DNA]</scope>
    <source>
        <strain evidence="5 6">201702444</strain>
    </source>
</reference>
<dbReference type="SUPFAM" id="SSF46689">
    <property type="entry name" value="Homeodomain-like"/>
    <property type="match status" value="2"/>
</dbReference>
<keyword evidence="2" id="KW-0238">DNA-binding</keyword>
<dbReference type="InterPro" id="IPR002818">
    <property type="entry name" value="DJ-1/PfpI"/>
</dbReference>
<dbReference type="GO" id="GO:0003700">
    <property type="term" value="F:DNA-binding transcription factor activity"/>
    <property type="evidence" value="ECO:0007669"/>
    <property type="project" value="InterPro"/>
</dbReference>
<protein>
    <submittedName>
        <fullName evidence="5">Helix-turn-helix domain-containing protein</fullName>
    </submittedName>
</protein>
<keyword evidence="1" id="KW-0805">Transcription regulation</keyword>
<evidence type="ECO:0000256" key="1">
    <source>
        <dbReference type="ARBA" id="ARBA00023015"/>
    </source>
</evidence>
<evidence type="ECO:0000313" key="5">
    <source>
        <dbReference type="EMBL" id="TGM00515.1"/>
    </source>
</evidence>
<accession>A0A5F2B4Q8</accession>
<dbReference type="Proteomes" id="UP000298429">
    <property type="component" value="Unassembled WGS sequence"/>
</dbReference>
<dbReference type="OrthoDB" id="6382410at2"/>
<evidence type="ECO:0000313" key="6">
    <source>
        <dbReference type="Proteomes" id="UP000298429"/>
    </source>
</evidence>
<keyword evidence="3" id="KW-0804">Transcription</keyword>
<dbReference type="SUPFAM" id="SSF52317">
    <property type="entry name" value="Class I glutamine amidotransferase-like"/>
    <property type="match status" value="1"/>
</dbReference>
<sequence>MIPPSKIWLNRIFYCETVNHCKPCAMEVVILLLPGAPASVITGLCEFFEVAGLDLNTRRRSGLCRVRTLALQSEPVALHGKVQIIPDLVGRCSEADVVIVPAIGPNVKNVKRRFSLEIEWLKEVASQGTRIASVCSGAFVLAATGLLHKKSATTHWMFAPLFRRMFPSISLDIDKLVIDNGQFLTSGGSNAFYDLGLHILEQFLGREIALQCAKHFLLDTDRISQTPFMMFSVQKHHGDESVAAAQSILEKDFSSSLSMDDVAQRVGLSSRSFKRRFKNATGDPPSTYLQRLRVEYAKRRLEEGDDSVEEISYAVGYENVGFFRLLFKRYAGSTPLEHRKKFSVHSKLGEKKS</sequence>
<dbReference type="InterPro" id="IPR029062">
    <property type="entry name" value="Class_I_gatase-like"/>
</dbReference>
<dbReference type="PROSITE" id="PS00041">
    <property type="entry name" value="HTH_ARAC_FAMILY_1"/>
    <property type="match status" value="1"/>
</dbReference>
<dbReference type="InterPro" id="IPR018062">
    <property type="entry name" value="HTH_AraC-typ_CS"/>
</dbReference>
<dbReference type="Pfam" id="PF12833">
    <property type="entry name" value="HTH_18"/>
    <property type="match status" value="1"/>
</dbReference>
<dbReference type="SMART" id="SM00342">
    <property type="entry name" value="HTH_ARAC"/>
    <property type="match status" value="1"/>
</dbReference>
<comment type="caution">
    <text evidence="5">The sequence shown here is derived from an EMBL/GenBank/DDBJ whole genome shotgun (WGS) entry which is preliminary data.</text>
</comment>
<evidence type="ECO:0000256" key="2">
    <source>
        <dbReference type="ARBA" id="ARBA00023125"/>
    </source>
</evidence>
<dbReference type="GO" id="GO:0043565">
    <property type="term" value="F:sequence-specific DNA binding"/>
    <property type="evidence" value="ECO:0007669"/>
    <property type="project" value="InterPro"/>
</dbReference>
<dbReference type="Pfam" id="PF01965">
    <property type="entry name" value="DJ-1_PfpI"/>
    <property type="match status" value="1"/>
</dbReference>
<organism evidence="5 6">
    <name type="scientific">Leptospira barantonii</name>
    <dbReference type="NCBI Taxonomy" id="2023184"/>
    <lineage>
        <taxon>Bacteria</taxon>
        <taxon>Pseudomonadati</taxon>
        <taxon>Spirochaetota</taxon>
        <taxon>Spirochaetia</taxon>
        <taxon>Leptospirales</taxon>
        <taxon>Leptospiraceae</taxon>
        <taxon>Leptospira</taxon>
    </lineage>
</organism>
<dbReference type="AlphaFoldDB" id="A0A5F2B4Q8"/>
<dbReference type="PANTHER" id="PTHR43130">
    <property type="entry name" value="ARAC-FAMILY TRANSCRIPTIONAL REGULATOR"/>
    <property type="match status" value="1"/>
</dbReference>
<name>A0A5F2B4Q8_9LEPT</name>
<dbReference type="Gene3D" id="1.10.10.60">
    <property type="entry name" value="Homeodomain-like"/>
    <property type="match status" value="2"/>
</dbReference>
<evidence type="ECO:0000256" key="3">
    <source>
        <dbReference type="ARBA" id="ARBA00023163"/>
    </source>
</evidence>
<dbReference type="PANTHER" id="PTHR43130:SF3">
    <property type="entry name" value="HTH-TYPE TRANSCRIPTIONAL REGULATOR RV1931C"/>
    <property type="match status" value="1"/>
</dbReference>
<proteinExistence type="predicted"/>
<dbReference type="InterPro" id="IPR018060">
    <property type="entry name" value="HTH_AraC"/>
</dbReference>
<evidence type="ECO:0000259" key="4">
    <source>
        <dbReference type="PROSITE" id="PS01124"/>
    </source>
</evidence>
<dbReference type="Gene3D" id="3.40.50.880">
    <property type="match status" value="1"/>
</dbReference>
<dbReference type="InterPro" id="IPR009057">
    <property type="entry name" value="Homeodomain-like_sf"/>
</dbReference>
<feature type="domain" description="HTH araC/xylS-type" evidence="4">
    <location>
        <begin position="243"/>
        <end position="341"/>
    </location>
</feature>
<gene>
    <name evidence="5" type="ORF">EHQ76_12255</name>
</gene>
<dbReference type="CDD" id="cd03138">
    <property type="entry name" value="GATase1_AraC_2"/>
    <property type="match status" value="1"/>
</dbReference>
<dbReference type="InterPro" id="IPR052158">
    <property type="entry name" value="INH-QAR"/>
</dbReference>
<dbReference type="EMBL" id="RQGN01000058">
    <property type="protein sequence ID" value="TGM00515.1"/>
    <property type="molecule type" value="Genomic_DNA"/>
</dbReference>